<name>A0A239V7X7_9MICO</name>
<dbReference type="GO" id="GO:0008236">
    <property type="term" value="F:serine-type peptidase activity"/>
    <property type="evidence" value="ECO:0007669"/>
    <property type="project" value="InterPro"/>
</dbReference>
<proteinExistence type="predicted"/>
<evidence type="ECO:0000259" key="3">
    <source>
        <dbReference type="Pfam" id="PF03572"/>
    </source>
</evidence>
<evidence type="ECO:0000313" key="4">
    <source>
        <dbReference type="EMBL" id="SNV17818.1"/>
    </source>
</evidence>
<dbReference type="OrthoDB" id="7314861at2"/>
<keyword evidence="5" id="KW-1185">Reference proteome</keyword>
<reference evidence="4 5" key="1">
    <citation type="submission" date="2017-06" db="EMBL/GenBank/DDBJ databases">
        <authorList>
            <consortium name="Pathogen Informatics"/>
        </authorList>
    </citation>
    <scope>NUCLEOTIDE SEQUENCE [LARGE SCALE GENOMIC DNA]</scope>
    <source>
        <strain evidence="4 5">NCTC13039</strain>
    </source>
</reference>
<accession>A0A239V7X7</accession>
<dbReference type="Gene3D" id="3.90.226.10">
    <property type="entry name" value="2-enoyl-CoA Hydratase, Chain A, domain 1"/>
    <property type="match status" value="1"/>
</dbReference>
<dbReference type="RefSeq" id="WP_154657649.1">
    <property type="nucleotide sequence ID" value="NZ_JAAFNI010000001.1"/>
</dbReference>
<sequence length="329" mass="34993">MTAPTSRRYITTLVVLAMLNIAVGGGLVWSITSREGVRIIPPTATEYAADALTHMDHGLGARGPAWTATRAQALRTTSGKNSYEQTWSALENATRTAGRGKGTFTTAATITPRTDPTGPMPSVNSENGITTLTLPRVPSNAPPHNQKYADQLASNIDVTRPRTTCGWIVDLRELNNSDAHPVLAGLTPLFPNGPLMTLTDNQGTTTEAAIEGGTLTMNGSWRFGTYRAYPKTHAPVAVLLSPRTSGPGEIATVALTGRPNTRTFGAPTSGNATMNKTWQLYDGSRLTLPTHQATSIHGAPAIGSITPDSPTPTDHTEERARAWLTSQCR</sequence>
<evidence type="ECO:0000256" key="2">
    <source>
        <dbReference type="SAM" id="Phobius"/>
    </source>
</evidence>
<feature type="domain" description="Tail specific protease" evidence="3">
    <location>
        <begin position="146"/>
        <end position="308"/>
    </location>
</feature>
<evidence type="ECO:0000256" key="1">
    <source>
        <dbReference type="SAM" id="MobiDB-lite"/>
    </source>
</evidence>
<gene>
    <name evidence="4" type="ORF">SAMEA4475696_00300</name>
</gene>
<keyword evidence="2" id="KW-0472">Membrane</keyword>
<keyword evidence="2" id="KW-1133">Transmembrane helix</keyword>
<dbReference type="AlphaFoldDB" id="A0A239V7X7"/>
<keyword evidence="2" id="KW-0812">Transmembrane</keyword>
<dbReference type="EMBL" id="LT906453">
    <property type="protein sequence ID" value="SNV17818.1"/>
    <property type="molecule type" value="Genomic_DNA"/>
</dbReference>
<dbReference type="GeneID" id="63458597"/>
<feature type="region of interest" description="Disordered" evidence="1">
    <location>
        <begin position="296"/>
        <end position="319"/>
    </location>
</feature>
<dbReference type="SUPFAM" id="SSF52096">
    <property type="entry name" value="ClpP/crotonase"/>
    <property type="match status" value="1"/>
</dbReference>
<dbReference type="InterPro" id="IPR005151">
    <property type="entry name" value="Tail-specific_protease"/>
</dbReference>
<evidence type="ECO:0000313" key="5">
    <source>
        <dbReference type="Proteomes" id="UP000242637"/>
    </source>
</evidence>
<dbReference type="GO" id="GO:0006508">
    <property type="term" value="P:proteolysis"/>
    <property type="evidence" value="ECO:0007669"/>
    <property type="project" value="InterPro"/>
</dbReference>
<dbReference type="Proteomes" id="UP000242637">
    <property type="component" value="Chromosome 1"/>
</dbReference>
<dbReference type="KEGG" id="dco:SAMEA4475696_0300"/>
<dbReference type="Pfam" id="PF03572">
    <property type="entry name" value="Peptidase_S41"/>
    <property type="match status" value="1"/>
</dbReference>
<dbReference type="STRING" id="1121387.GCA_000429885_01415"/>
<organism evidence="4 5">
    <name type="scientific">Dermatophilus congolensis</name>
    <dbReference type="NCBI Taxonomy" id="1863"/>
    <lineage>
        <taxon>Bacteria</taxon>
        <taxon>Bacillati</taxon>
        <taxon>Actinomycetota</taxon>
        <taxon>Actinomycetes</taxon>
        <taxon>Micrococcales</taxon>
        <taxon>Dermatophilaceae</taxon>
        <taxon>Dermatophilus</taxon>
    </lineage>
</organism>
<feature type="transmembrane region" description="Helical" evidence="2">
    <location>
        <begin position="12"/>
        <end position="31"/>
    </location>
</feature>
<dbReference type="InterPro" id="IPR029045">
    <property type="entry name" value="ClpP/crotonase-like_dom_sf"/>
</dbReference>
<protein>
    <submittedName>
        <fullName evidence="4">Peptidase family S41</fullName>
    </submittedName>
</protein>